<evidence type="ECO:0000313" key="3">
    <source>
        <dbReference type="Proteomes" id="UP000699691"/>
    </source>
</evidence>
<name>A0A955RWH1_UNCKA</name>
<evidence type="ECO:0000313" key="2">
    <source>
        <dbReference type="EMBL" id="MCA9397226.1"/>
    </source>
</evidence>
<evidence type="ECO:0000256" key="1">
    <source>
        <dbReference type="SAM" id="MobiDB-lite"/>
    </source>
</evidence>
<feature type="non-terminal residue" evidence="2">
    <location>
        <position position="136"/>
    </location>
</feature>
<reference evidence="2" key="1">
    <citation type="submission" date="2020-04" db="EMBL/GenBank/DDBJ databases">
        <authorList>
            <person name="Zhang T."/>
        </authorList>
    </citation>
    <scope>NUCLEOTIDE SEQUENCE</scope>
    <source>
        <strain evidence="2">HKST-UBA02</strain>
    </source>
</reference>
<dbReference type="AlphaFoldDB" id="A0A955RWH1"/>
<sequence length="136" mass="15051">MGKGFEQGGIPPEVYTERAPDTHTAGDGEWDEKLHRQFRPLTENGSDGKERIRQEAALRADLKATIENSLRKIDLAIEKYSKNANPDSAEESLKEALWDVLDKLAELKEGIIQDSLAGELLGQLSLAEAQAGAWYD</sequence>
<feature type="region of interest" description="Disordered" evidence="1">
    <location>
        <begin position="1"/>
        <end position="33"/>
    </location>
</feature>
<accession>A0A955RWH1</accession>
<comment type="caution">
    <text evidence="2">The sequence shown here is derived from an EMBL/GenBank/DDBJ whole genome shotgun (WGS) entry which is preliminary data.</text>
</comment>
<dbReference type="EMBL" id="JAGQKY010000003">
    <property type="protein sequence ID" value="MCA9397226.1"/>
    <property type="molecule type" value="Genomic_DNA"/>
</dbReference>
<proteinExistence type="predicted"/>
<protein>
    <submittedName>
        <fullName evidence="2">Uncharacterized protein</fullName>
    </submittedName>
</protein>
<feature type="compositionally biased region" description="Basic and acidic residues" evidence="1">
    <location>
        <begin position="15"/>
        <end position="33"/>
    </location>
</feature>
<dbReference type="Proteomes" id="UP000699691">
    <property type="component" value="Unassembled WGS sequence"/>
</dbReference>
<organism evidence="2 3">
    <name type="scientific">candidate division WWE3 bacterium</name>
    <dbReference type="NCBI Taxonomy" id="2053526"/>
    <lineage>
        <taxon>Bacteria</taxon>
        <taxon>Katanobacteria</taxon>
    </lineage>
</organism>
<gene>
    <name evidence="2" type="ORF">KC573_00195</name>
</gene>
<reference evidence="2" key="2">
    <citation type="journal article" date="2021" name="Microbiome">
        <title>Successional dynamics and alternative stable states in a saline activated sludge microbial community over 9 years.</title>
        <authorList>
            <person name="Wang Y."/>
            <person name="Ye J."/>
            <person name="Ju F."/>
            <person name="Liu L."/>
            <person name="Boyd J.A."/>
            <person name="Deng Y."/>
            <person name="Parks D.H."/>
            <person name="Jiang X."/>
            <person name="Yin X."/>
            <person name="Woodcroft B.J."/>
            <person name="Tyson G.W."/>
            <person name="Hugenholtz P."/>
            <person name="Polz M.F."/>
            <person name="Zhang T."/>
        </authorList>
    </citation>
    <scope>NUCLEOTIDE SEQUENCE</scope>
    <source>
        <strain evidence="2">HKST-UBA02</strain>
    </source>
</reference>